<accession>A0ABU3KLR3</accession>
<gene>
    <name evidence="3" type="ORF">RAE19_05570</name>
</gene>
<name>A0ABU3KLR3_9BURK</name>
<dbReference type="Proteomes" id="UP001321700">
    <property type="component" value="Unassembled WGS sequence"/>
</dbReference>
<feature type="compositionally biased region" description="Basic residues" evidence="1">
    <location>
        <begin position="75"/>
        <end position="85"/>
    </location>
</feature>
<reference evidence="3 4" key="1">
    <citation type="submission" date="2023-08" db="EMBL/GenBank/DDBJ databases">
        <title>Rhodoferax potami sp. nov. and Rhodoferax mekongensis sp. nov., isolated from the Mekong River in Thailand.</title>
        <authorList>
            <person name="Kitikhun S."/>
            <person name="Charoenyingcharoen P."/>
            <person name="Siriarchawattana P."/>
            <person name="Likhitrattanapisal S."/>
            <person name="Nilsakha T."/>
            <person name="Chanpet A."/>
            <person name="Rattanawaree P."/>
            <person name="Ingsriswang S."/>
        </authorList>
    </citation>
    <scope>NUCLEOTIDE SEQUENCE [LARGE SCALE GENOMIC DNA]</scope>
    <source>
        <strain evidence="3 4">TBRC 17660</strain>
    </source>
</reference>
<keyword evidence="4" id="KW-1185">Reference proteome</keyword>
<evidence type="ECO:0000313" key="3">
    <source>
        <dbReference type="EMBL" id="MDT7518204.1"/>
    </source>
</evidence>
<dbReference type="InterPro" id="IPR027392">
    <property type="entry name" value="TF_Znf"/>
</dbReference>
<feature type="compositionally biased region" description="Basic and acidic residues" evidence="1">
    <location>
        <begin position="63"/>
        <end position="74"/>
    </location>
</feature>
<dbReference type="RefSeq" id="WP_313873980.1">
    <property type="nucleotide sequence ID" value="NZ_JAVBIK010000001.1"/>
</dbReference>
<feature type="region of interest" description="Disordered" evidence="1">
    <location>
        <begin position="44"/>
        <end position="92"/>
    </location>
</feature>
<protein>
    <submittedName>
        <fullName evidence="3">Zf-TFIIB domain-containing protein</fullName>
    </submittedName>
</protein>
<dbReference type="Pfam" id="PF13453">
    <property type="entry name" value="Zn_ribbon_TFIIB"/>
    <property type="match status" value="1"/>
</dbReference>
<sequence>MKCPHCPSSTLVMTERQGVEIDYCPTCRGIWLDRGELDKLLDKASGSAPVQTMPAERPPSAPRHRDFEDSDFHEHKRYPQSRKKSWLHEIFD</sequence>
<proteinExistence type="predicted"/>
<evidence type="ECO:0000313" key="4">
    <source>
        <dbReference type="Proteomes" id="UP001321700"/>
    </source>
</evidence>
<evidence type="ECO:0000259" key="2">
    <source>
        <dbReference type="Pfam" id="PF13453"/>
    </source>
</evidence>
<feature type="domain" description="Transcription factor zinc-finger" evidence="2">
    <location>
        <begin position="2"/>
        <end position="43"/>
    </location>
</feature>
<comment type="caution">
    <text evidence="3">The sequence shown here is derived from an EMBL/GenBank/DDBJ whole genome shotgun (WGS) entry which is preliminary data.</text>
</comment>
<evidence type="ECO:0000256" key="1">
    <source>
        <dbReference type="SAM" id="MobiDB-lite"/>
    </source>
</evidence>
<organism evidence="3 4">
    <name type="scientific">Rhodoferax potami</name>
    <dbReference type="NCBI Taxonomy" id="3068338"/>
    <lineage>
        <taxon>Bacteria</taxon>
        <taxon>Pseudomonadati</taxon>
        <taxon>Pseudomonadota</taxon>
        <taxon>Betaproteobacteria</taxon>
        <taxon>Burkholderiales</taxon>
        <taxon>Comamonadaceae</taxon>
        <taxon>Rhodoferax</taxon>
    </lineage>
</organism>
<dbReference type="EMBL" id="JAVBIK010000001">
    <property type="protein sequence ID" value="MDT7518204.1"/>
    <property type="molecule type" value="Genomic_DNA"/>
</dbReference>